<dbReference type="InterPro" id="IPR023635">
    <property type="entry name" value="Peptide_deformylase"/>
</dbReference>
<evidence type="ECO:0000256" key="3">
    <source>
        <dbReference type="ARBA" id="ARBA00022801"/>
    </source>
</evidence>
<dbReference type="eggNOG" id="COG0242">
    <property type="taxonomic scope" value="Bacteria"/>
</dbReference>
<dbReference type="PRINTS" id="PR01576">
    <property type="entry name" value="PDEFORMYLASE"/>
</dbReference>
<dbReference type="PANTHER" id="PTHR10458">
    <property type="entry name" value="PEPTIDE DEFORMYLASE"/>
    <property type="match status" value="1"/>
</dbReference>
<dbReference type="Proteomes" id="UP000004367">
    <property type="component" value="Unassembled WGS sequence"/>
</dbReference>
<feature type="binding site" evidence="6">
    <location>
        <position position="188"/>
    </location>
    <ligand>
        <name>Fe cation</name>
        <dbReference type="ChEBI" id="CHEBI:24875"/>
    </ligand>
</feature>
<keyword evidence="3 6" id="KW-0378">Hydrolase</keyword>
<feature type="binding site" evidence="6">
    <location>
        <position position="146"/>
    </location>
    <ligand>
        <name>Fe cation</name>
        <dbReference type="ChEBI" id="CHEBI:24875"/>
    </ligand>
</feature>
<accession>H5UW05</accession>
<keyword evidence="4 6" id="KW-0648">Protein biosynthesis</keyword>
<evidence type="ECO:0000256" key="6">
    <source>
        <dbReference type="HAMAP-Rule" id="MF_00163"/>
    </source>
</evidence>
<reference evidence="7 8" key="1">
    <citation type="submission" date="2012-02" db="EMBL/GenBank/DDBJ databases">
        <title>Whole genome shotgun sequence of Mobilicoccus pelagius NBRC 104925.</title>
        <authorList>
            <person name="Yoshida Y."/>
            <person name="Hosoyama A."/>
            <person name="Tsuchikane K."/>
            <person name="Katsumata H."/>
            <person name="Yamazaki S."/>
            <person name="Fujita N."/>
        </authorList>
    </citation>
    <scope>NUCLEOTIDE SEQUENCE [LARGE SCALE GENOMIC DNA]</scope>
    <source>
        <strain evidence="7 8">NBRC 104925</strain>
    </source>
</reference>
<keyword evidence="5 6" id="KW-0408">Iron</keyword>
<comment type="similarity">
    <text evidence="1 6">Belongs to the polypeptide deformylase family.</text>
</comment>
<evidence type="ECO:0000256" key="4">
    <source>
        <dbReference type="ARBA" id="ARBA00022917"/>
    </source>
</evidence>
<dbReference type="NCBIfam" id="TIGR00079">
    <property type="entry name" value="pept_deformyl"/>
    <property type="match status" value="1"/>
</dbReference>
<comment type="cofactor">
    <cofactor evidence="6">
        <name>Fe(2+)</name>
        <dbReference type="ChEBI" id="CHEBI:29033"/>
    </cofactor>
    <text evidence="6">Binds 1 Fe(2+) ion.</text>
</comment>
<dbReference type="AlphaFoldDB" id="H5UW05"/>
<comment type="caution">
    <text evidence="7">The sequence shown here is derived from an EMBL/GenBank/DDBJ whole genome shotgun (WGS) entry which is preliminary data.</text>
</comment>
<organism evidence="7 8">
    <name type="scientific">Mobilicoccus pelagius NBRC 104925</name>
    <dbReference type="NCBI Taxonomy" id="1089455"/>
    <lineage>
        <taxon>Bacteria</taxon>
        <taxon>Bacillati</taxon>
        <taxon>Actinomycetota</taxon>
        <taxon>Actinomycetes</taxon>
        <taxon>Micrococcales</taxon>
        <taxon>Dermatophilaceae</taxon>
        <taxon>Mobilicoccus</taxon>
    </lineage>
</organism>
<dbReference type="CDD" id="cd00487">
    <property type="entry name" value="Pep_deformylase"/>
    <property type="match status" value="1"/>
</dbReference>
<comment type="function">
    <text evidence="6">Removes the formyl group from the N-terminal Met of newly synthesized proteins. Requires at least a dipeptide for an efficient rate of reaction. N-terminal L-methionine is a prerequisite for activity but the enzyme has broad specificity at other positions.</text>
</comment>
<evidence type="ECO:0000313" key="8">
    <source>
        <dbReference type="Proteomes" id="UP000004367"/>
    </source>
</evidence>
<proteinExistence type="inferred from homology"/>
<sequence length="234" mass="25937">MMARMSAFGGLGSFVRRPKSERPVVDRRPRLDGVPVDRLPDILPEVKRGKRRRITVIGEDVLHRPTRPVTEFGTKELRELVNDMFATNAVASGAGLAATQVGVDLAVFVYDCTDKYDVRHVGHVCNPVIEDLPVDVAGRQSGWEGCLSVPGGGYDLARADYAVVRGFDQRGNPLRLEGTGLLARCFLHETDHLDGILYVDHLGEKGRKVALAEMEQYKQEIWDEWDAKAAELGK</sequence>
<dbReference type="GO" id="GO:0042586">
    <property type="term" value="F:peptide deformylase activity"/>
    <property type="evidence" value="ECO:0007669"/>
    <property type="project" value="UniProtKB-UniRule"/>
</dbReference>
<protein>
    <recommendedName>
        <fullName evidence="6">Peptide deformylase</fullName>
        <shortName evidence="6">PDF</shortName>
        <ecNumber evidence="6">3.5.1.88</ecNumber>
    </recommendedName>
    <alternativeName>
        <fullName evidence="6">Polypeptide deformylase</fullName>
    </alternativeName>
</protein>
<evidence type="ECO:0000256" key="1">
    <source>
        <dbReference type="ARBA" id="ARBA00010759"/>
    </source>
</evidence>
<feature type="binding site" evidence="6">
    <location>
        <position position="192"/>
    </location>
    <ligand>
        <name>Fe cation</name>
        <dbReference type="ChEBI" id="CHEBI:24875"/>
    </ligand>
</feature>
<dbReference type="NCBIfam" id="NF001159">
    <property type="entry name" value="PRK00150.1-3"/>
    <property type="match status" value="1"/>
</dbReference>
<evidence type="ECO:0000256" key="5">
    <source>
        <dbReference type="ARBA" id="ARBA00023004"/>
    </source>
</evidence>
<evidence type="ECO:0000256" key="2">
    <source>
        <dbReference type="ARBA" id="ARBA00022723"/>
    </source>
</evidence>
<feature type="active site" evidence="6">
    <location>
        <position position="189"/>
    </location>
</feature>
<dbReference type="SUPFAM" id="SSF56420">
    <property type="entry name" value="Peptide deformylase"/>
    <property type="match status" value="1"/>
</dbReference>
<dbReference type="InterPro" id="IPR036821">
    <property type="entry name" value="Peptide_deformylase_sf"/>
</dbReference>
<comment type="catalytic activity">
    <reaction evidence="6">
        <text>N-terminal N-formyl-L-methionyl-[peptide] + H2O = N-terminal L-methionyl-[peptide] + formate</text>
        <dbReference type="Rhea" id="RHEA:24420"/>
        <dbReference type="Rhea" id="RHEA-COMP:10639"/>
        <dbReference type="Rhea" id="RHEA-COMP:10640"/>
        <dbReference type="ChEBI" id="CHEBI:15377"/>
        <dbReference type="ChEBI" id="CHEBI:15740"/>
        <dbReference type="ChEBI" id="CHEBI:49298"/>
        <dbReference type="ChEBI" id="CHEBI:64731"/>
        <dbReference type="EC" id="3.5.1.88"/>
    </reaction>
</comment>
<dbReference type="HAMAP" id="MF_00163">
    <property type="entry name" value="Pep_deformylase"/>
    <property type="match status" value="1"/>
</dbReference>
<dbReference type="PANTHER" id="PTHR10458:SF2">
    <property type="entry name" value="PEPTIDE DEFORMYLASE, MITOCHONDRIAL"/>
    <property type="match status" value="1"/>
</dbReference>
<dbReference type="GO" id="GO:0006412">
    <property type="term" value="P:translation"/>
    <property type="evidence" value="ECO:0007669"/>
    <property type="project" value="UniProtKB-UniRule"/>
</dbReference>
<dbReference type="STRING" id="1089455.MOPEL_135_01510"/>
<dbReference type="Pfam" id="PF01327">
    <property type="entry name" value="Pep_deformylase"/>
    <property type="match status" value="1"/>
</dbReference>
<name>H5UW05_9MICO</name>
<dbReference type="EMBL" id="BAFE01000094">
    <property type="protein sequence ID" value="GAB49913.1"/>
    <property type="molecule type" value="Genomic_DNA"/>
</dbReference>
<dbReference type="FunFam" id="3.90.45.10:FF:000004">
    <property type="entry name" value="Peptide deformylase"/>
    <property type="match status" value="1"/>
</dbReference>
<dbReference type="GO" id="GO:0046872">
    <property type="term" value="F:metal ion binding"/>
    <property type="evidence" value="ECO:0007669"/>
    <property type="project" value="UniProtKB-KW"/>
</dbReference>
<gene>
    <name evidence="6 7" type="primary">def</name>
    <name evidence="7" type="ORF">MOPEL_135_01510</name>
</gene>
<dbReference type="EC" id="3.5.1.88" evidence="6"/>
<dbReference type="Gene3D" id="3.90.45.10">
    <property type="entry name" value="Peptide deformylase"/>
    <property type="match status" value="1"/>
</dbReference>
<keyword evidence="2 6" id="KW-0479">Metal-binding</keyword>
<evidence type="ECO:0000313" key="7">
    <source>
        <dbReference type="EMBL" id="GAB49913.1"/>
    </source>
</evidence>
<keyword evidence="8" id="KW-1185">Reference proteome</keyword>